<evidence type="ECO:0000313" key="4">
    <source>
        <dbReference type="EMBL" id="PLB37925.1"/>
    </source>
</evidence>
<dbReference type="Pfam" id="PF10650">
    <property type="entry name" value="zf-C3H1"/>
    <property type="match status" value="1"/>
</dbReference>
<sequence>MSNQPPTPSYGDVSHYTHPWPPPSNPFPSAALPPFLPQNFPYAPNLSLAPHPSRDSSNQPREHNETQFNANSRLPGLGAPGSGAALPPPPFPFLNPFTPPQFPSPLPSMQMPPMNYSLPIPHAPMNAPPSRPLTGDIQSQANSIPANMVDIPATFTSPAQHDPDREEGELTDREGGWPQSSPRPCGKQPGPVNGLGAETRPPQMQTRRRRSKSRYSDLEEGEASPDPHSSSRASGSPYNPPMSVTEAFVPGGNINSETLNSLAPSAPKENDATREPQPLSNHSKSSAQLRIQAKGALLSLAPHNIRYGELAGEGINPALLRQLYEEVGIKVPTPQPATAVRSESTRSSISSDNSKSVSQKPLDNHRSNNVESDATTGAPVASQVAPSKPMERKELIARMLAAKAARPSAAPPSVQVESAKDEPSSEGSATVEDPAKAAPSLATSTQEKEVRTKEKSKAQTELARQRIELLKKQGLMRNQQKSQPESVSIDRSGPAAQASDEEPLPPSNPATIQHPLPERPPDPDSTAGSRIPGLFMADTEEASPEPPPTSVQTLTVDPTQQPRATQRKRPRASDFDEPIPVPKKTFSNGTNYIPPDERLIIDISDDDEFYDDDAGAMNIDSLIRNHENSVRTFPATDLSSTQGLSASATPQYASNSDTEQLRKKDLEIQAMHRRIAELEKRNKAKLAASRTQSPYALDSPASRSPEPIAAENGAKSIPTSLALHHSSSSLPQGVAPRSVDGPDDVRAKLLRRKELESGIPALDAEIQRTEARLADFREQEASILSEIAKGREGREHLLEELHQLDLELHGTSFEGVEAKLRSPPAENGAQETDEVPTSEHALGGDAVTIRDRLGSPGAGSAAEMASFQEQLTSTGPEPIVCEQIETAIGPANSNRESSPISSSESTGSAMDESNGSSDESSGSPDPEEPRQRTPSLSVAPGQMSEDQDSNDPAKTEGPHPLPERPPLAVDQTAADMAADATEQVASISRDQSSRESSVSEAYEPPEPEGNDSPAGSVYTPPLDPPSPGPVELNEGSRSPNNQLQKPDDVLTGKDQGLEVQRPRYHTQVGLLDDNKGQPERTESKFTPYQSALKNFKTYRYHPKYDDEVSEGFRSLTYSHNIDPMKCLCPFEAAGGVCNDHSCEYQHFRDMSLSEDKVLVQMGSLREGKTSEEKDNYIAGLKQIINDMRRDKVKDFNTVAKEIAAYRRRFLQDPSRILPL</sequence>
<dbReference type="RefSeq" id="XP_024671937.1">
    <property type="nucleotide sequence ID" value="XM_024812699.1"/>
</dbReference>
<protein>
    <recommendedName>
        <fullName evidence="3">Putative zinc-finger domain-containing protein</fullName>
    </recommendedName>
</protein>
<feature type="compositionally biased region" description="Pro residues" evidence="2">
    <location>
        <begin position="86"/>
        <end position="106"/>
    </location>
</feature>
<feature type="compositionally biased region" description="Polar residues" evidence="2">
    <location>
        <begin position="637"/>
        <end position="658"/>
    </location>
</feature>
<feature type="compositionally biased region" description="Low complexity" evidence="2">
    <location>
        <begin position="402"/>
        <end position="413"/>
    </location>
</feature>
<feature type="domain" description="Putative zinc-finger" evidence="3">
    <location>
        <begin position="1127"/>
        <end position="1148"/>
    </location>
</feature>
<name>A0A2I2FBA8_ASPCN</name>
<keyword evidence="1" id="KW-0175">Coiled coil</keyword>
<dbReference type="GeneID" id="36519859"/>
<feature type="compositionally biased region" description="Polar residues" evidence="2">
    <location>
        <begin position="551"/>
        <end position="564"/>
    </location>
</feature>
<dbReference type="EMBL" id="KZ559139">
    <property type="protein sequence ID" value="PLB37925.1"/>
    <property type="molecule type" value="Genomic_DNA"/>
</dbReference>
<accession>A0A2I2FBA8</accession>
<feature type="compositionally biased region" description="Low complexity" evidence="2">
    <location>
        <begin position="74"/>
        <end position="85"/>
    </location>
</feature>
<feature type="compositionally biased region" description="Basic and acidic residues" evidence="2">
    <location>
        <begin position="161"/>
        <end position="175"/>
    </location>
</feature>
<dbReference type="GO" id="GO:0005634">
    <property type="term" value="C:nucleus"/>
    <property type="evidence" value="ECO:0007669"/>
    <property type="project" value="TreeGrafter"/>
</dbReference>
<reference evidence="4 5" key="1">
    <citation type="submission" date="2017-12" db="EMBL/GenBank/DDBJ databases">
        <authorList>
            <consortium name="DOE Joint Genome Institute"/>
            <person name="Haridas S."/>
            <person name="Kjaerbolling I."/>
            <person name="Vesth T.C."/>
            <person name="Frisvad J.C."/>
            <person name="Nybo J.L."/>
            <person name="Theobald S."/>
            <person name="Kuo A."/>
            <person name="Bowyer P."/>
            <person name="Matsuda Y."/>
            <person name="Mondo S."/>
            <person name="Lyhne E.K."/>
            <person name="Kogle M.E."/>
            <person name="Clum A."/>
            <person name="Lipzen A."/>
            <person name="Salamov A."/>
            <person name="Ngan C.Y."/>
            <person name="Daum C."/>
            <person name="Chiniquy J."/>
            <person name="Barry K."/>
            <person name="LaButti K."/>
            <person name="Simmons B.A."/>
            <person name="Magnuson J.K."/>
            <person name="Mortensen U.H."/>
            <person name="Larsen T.O."/>
            <person name="Grigoriev I.V."/>
            <person name="Baker S.E."/>
            <person name="Andersen M.R."/>
            <person name="Nordberg H.P."/>
            <person name="Cantor M.N."/>
            <person name="Hua S.X."/>
        </authorList>
    </citation>
    <scope>NUCLEOTIDE SEQUENCE [LARGE SCALE GENOMIC DNA]</scope>
    <source>
        <strain evidence="4 5">CBS 102.13</strain>
    </source>
</reference>
<feature type="region of interest" description="Disordered" evidence="2">
    <location>
        <begin position="821"/>
        <end position="1083"/>
    </location>
</feature>
<feature type="region of interest" description="Disordered" evidence="2">
    <location>
        <begin position="1"/>
        <end position="288"/>
    </location>
</feature>
<feature type="compositionally biased region" description="Low complexity" evidence="2">
    <location>
        <begin position="345"/>
        <end position="358"/>
    </location>
</feature>
<keyword evidence="5" id="KW-1185">Reference proteome</keyword>
<dbReference type="InterPro" id="IPR019607">
    <property type="entry name" value="Putative_zinc-finger_domain"/>
</dbReference>
<dbReference type="PANTHER" id="PTHR21563">
    <property type="entry name" value="ZINC FINGER C3H1 DOMAIN-CONTAINING PROTEIN"/>
    <property type="match status" value="1"/>
</dbReference>
<feature type="compositionally biased region" description="Low complexity" evidence="2">
    <location>
        <begin position="968"/>
        <end position="1000"/>
    </location>
</feature>
<feature type="compositionally biased region" description="Polar residues" evidence="2">
    <location>
        <begin position="1035"/>
        <end position="1044"/>
    </location>
</feature>
<feature type="region of interest" description="Disordered" evidence="2">
    <location>
        <begin position="634"/>
        <end position="660"/>
    </location>
</feature>
<feature type="region of interest" description="Disordered" evidence="2">
    <location>
        <begin position="335"/>
        <end position="389"/>
    </location>
</feature>
<proteinExistence type="predicted"/>
<feature type="compositionally biased region" description="Polar residues" evidence="2">
    <location>
        <begin position="136"/>
        <end position="145"/>
    </location>
</feature>
<dbReference type="PANTHER" id="PTHR21563:SF3">
    <property type="entry name" value="ZINC FINGER C3H1 DOMAIN-CONTAINING PROTEIN"/>
    <property type="match status" value="1"/>
</dbReference>
<feature type="coiled-coil region" evidence="1">
    <location>
        <begin position="752"/>
        <end position="779"/>
    </location>
</feature>
<feature type="region of interest" description="Disordered" evidence="2">
    <location>
        <begin position="402"/>
        <end position="596"/>
    </location>
</feature>
<organism evidence="4 5">
    <name type="scientific">Aspergillus candidus</name>
    <dbReference type="NCBI Taxonomy" id="41067"/>
    <lineage>
        <taxon>Eukaryota</taxon>
        <taxon>Fungi</taxon>
        <taxon>Dikarya</taxon>
        <taxon>Ascomycota</taxon>
        <taxon>Pezizomycotina</taxon>
        <taxon>Eurotiomycetes</taxon>
        <taxon>Eurotiomycetidae</taxon>
        <taxon>Eurotiales</taxon>
        <taxon>Aspergillaceae</taxon>
        <taxon>Aspergillus</taxon>
        <taxon>Aspergillus subgen. Circumdati</taxon>
    </lineage>
</organism>
<feature type="compositionally biased region" description="Low complexity" evidence="2">
    <location>
        <begin position="893"/>
        <end position="924"/>
    </location>
</feature>
<evidence type="ECO:0000256" key="1">
    <source>
        <dbReference type="SAM" id="Coils"/>
    </source>
</evidence>
<feature type="compositionally biased region" description="Polar residues" evidence="2">
    <location>
        <begin position="476"/>
        <end position="486"/>
    </location>
</feature>
<dbReference type="GO" id="GO:0000178">
    <property type="term" value="C:exosome (RNase complex)"/>
    <property type="evidence" value="ECO:0007669"/>
    <property type="project" value="TreeGrafter"/>
</dbReference>
<dbReference type="Proteomes" id="UP000234585">
    <property type="component" value="Unassembled WGS sequence"/>
</dbReference>
<dbReference type="STRING" id="41067.A0A2I2FBA8"/>
<feature type="compositionally biased region" description="Basic and acidic residues" evidence="2">
    <location>
        <begin position="1072"/>
        <end position="1083"/>
    </location>
</feature>
<dbReference type="AlphaFoldDB" id="A0A2I2FBA8"/>
<evidence type="ECO:0000259" key="3">
    <source>
        <dbReference type="Pfam" id="PF10650"/>
    </source>
</evidence>
<feature type="compositionally biased region" description="Polar residues" evidence="2">
    <location>
        <begin position="227"/>
        <end position="237"/>
    </location>
</feature>
<feature type="compositionally biased region" description="Basic and acidic residues" evidence="2">
    <location>
        <begin position="446"/>
        <end position="471"/>
    </location>
</feature>
<gene>
    <name evidence="4" type="ORF">BDW47DRAFT_106059</name>
</gene>
<feature type="region of interest" description="Disordered" evidence="2">
    <location>
        <begin position="681"/>
        <end position="711"/>
    </location>
</feature>
<feature type="compositionally biased region" description="Polar residues" evidence="2">
    <location>
        <begin position="253"/>
        <end position="263"/>
    </location>
</feature>
<feature type="compositionally biased region" description="Polar residues" evidence="2">
    <location>
        <begin position="278"/>
        <end position="288"/>
    </location>
</feature>
<evidence type="ECO:0000313" key="5">
    <source>
        <dbReference type="Proteomes" id="UP000234585"/>
    </source>
</evidence>
<dbReference type="OrthoDB" id="1922977at2759"/>
<evidence type="ECO:0000256" key="2">
    <source>
        <dbReference type="SAM" id="MobiDB-lite"/>
    </source>
</evidence>
<dbReference type="InterPro" id="IPR039278">
    <property type="entry name" value="Red1"/>
</dbReference>